<protein>
    <recommendedName>
        <fullName evidence="3">Reverse transcriptase zinc-binding domain-containing protein</fullName>
    </recommendedName>
</protein>
<reference evidence="1" key="1">
    <citation type="submission" date="2022-10" db="EMBL/GenBank/DDBJ databases">
        <authorList>
            <person name="Hyden B.L."/>
            <person name="Feng K."/>
            <person name="Yates T."/>
            <person name="Jawdy S."/>
            <person name="Smart L.B."/>
            <person name="Muchero W."/>
        </authorList>
    </citation>
    <scope>NUCLEOTIDE SEQUENCE</scope>
    <source>
        <tissue evidence="1">Shoot tip</tissue>
    </source>
</reference>
<dbReference type="PANTHER" id="PTHR33116">
    <property type="entry name" value="REVERSE TRANSCRIPTASE ZINC-BINDING DOMAIN-CONTAINING PROTEIN-RELATED-RELATED"/>
    <property type="match status" value="1"/>
</dbReference>
<keyword evidence="2" id="KW-1185">Reference proteome</keyword>
<dbReference type="Proteomes" id="UP001141253">
    <property type="component" value="Unassembled WGS sequence"/>
</dbReference>
<sequence length="136" mass="15823">MDRPHVLKNISANTCVLCGVLPETHSHLFFECVYSSKIWSNISGKSNFHSPTMQWDLFLQWASANFGQRNNFSHLLARHAISTTVYFIWQERNHRVFKNQAKTVDSLTKDAIITMRSLLLNYRNAIPDAVKRDWNL</sequence>
<evidence type="ECO:0000313" key="1">
    <source>
        <dbReference type="EMBL" id="KAJ6296515.1"/>
    </source>
</evidence>
<gene>
    <name evidence="1" type="ORF">OIU77_022128</name>
</gene>
<comment type="caution">
    <text evidence="1">The sequence shown here is derived from an EMBL/GenBank/DDBJ whole genome shotgun (WGS) entry which is preliminary data.</text>
</comment>
<evidence type="ECO:0008006" key="3">
    <source>
        <dbReference type="Google" id="ProtNLM"/>
    </source>
</evidence>
<dbReference type="PANTHER" id="PTHR33116:SF78">
    <property type="entry name" value="OS12G0587133 PROTEIN"/>
    <property type="match status" value="1"/>
</dbReference>
<dbReference type="EMBL" id="JAPFFI010000040">
    <property type="protein sequence ID" value="KAJ6296515.1"/>
    <property type="molecule type" value="Genomic_DNA"/>
</dbReference>
<name>A0ABQ8ZGV1_9ROSI</name>
<organism evidence="1 2">
    <name type="scientific">Salix suchowensis</name>
    <dbReference type="NCBI Taxonomy" id="1278906"/>
    <lineage>
        <taxon>Eukaryota</taxon>
        <taxon>Viridiplantae</taxon>
        <taxon>Streptophyta</taxon>
        <taxon>Embryophyta</taxon>
        <taxon>Tracheophyta</taxon>
        <taxon>Spermatophyta</taxon>
        <taxon>Magnoliopsida</taxon>
        <taxon>eudicotyledons</taxon>
        <taxon>Gunneridae</taxon>
        <taxon>Pentapetalae</taxon>
        <taxon>rosids</taxon>
        <taxon>fabids</taxon>
        <taxon>Malpighiales</taxon>
        <taxon>Salicaceae</taxon>
        <taxon>Saliceae</taxon>
        <taxon>Salix</taxon>
    </lineage>
</organism>
<evidence type="ECO:0000313" key="2">
    <source>
        <dbReference type="Proteomes" id="UP001141253"/>
    </source>
</evidence>
<reference evidence="1" key="2">
    <citation type="journal article" date="2023" name="Int. J. Mol. Sci.">
        <title>De Novo Assembly and Annotation of 11 Diverse Shrub Willow (Salix) Genomes Reveals Novel Gene Organization in Sex-Linked Regions.</title>
        <authorList>
            <person name="Hyden B."/>
            <person name="Feng K."/>
            <person name="Yates T.B."/>
            <person name="Jawdy S."/>
            <person name="Cereghino C."/>
            <person name="Smart L.B."/>
            <person name="Muchero W."/>
        </authorList>
    </citation>
    <scope>NUCLEOTIDE SEQUENCE</scope>
    <source>
        <tissue evidence="1">Shoot tip</tissue>
    </source>
</reference>
<proteinExistence type="predicted"/>
<accession>A0ABQ8ZGV1</accession>